<accession>A0A803PHQ4</accession>
<dbReference type="EnsemblPlants" id="evm.model.04.513">
    <property type="protein sequence ID" value="cds.evm.model.04.513"/>
    <property type="gene ID" value="evm.TU.04.513"/>
</dbReference>
<proteinExistence type="predicted"/>
<reference evidence="2" key="1">
    <citation type="submission" date="2018-11" db="EMBL/GenBank/DDBJ databases">
        <authorList>
            <person name="Grassa J C."/>
        </authorList>
    </citation>
    <scope>NUCLEOTIDE SEQUENCE [LARGE SCALE GENOMIC DNA]</scope>
</reference>
<organism evidence="2 3">
    <name type="scientific">Cannabis sativa</name>
    <name type="common">Hemp</name>
    <name type="synonym">Marijuana</name>
    <dbReference type="NCBI Taxonomy" id="3483"/>
    <lineage>
        <taxon>Eukaryota</taxon>
        <taxon>Viridiplantae</taxon>
        <taxon>Streptophyta</taxon>
        <taxon>Embryophyta</taxon>
        <taxon>Tracheophyta</taxon>
        <taxon>Spermatophyta</taxon>
        <taxon>Magnoliopsida</taxon>
        <taxon>eudicotyledons</taxon>
        <taxon>Gunneridae</taxon>
        <taxon>Pentapetalae</taxon>
        <taxon>rosids</taxon>
        <taxon>fabids</taxon>
        <taxon>Rosales</taxon>
        <taxon>Cannabaceae</taxon>
        <taxon>Cannabis</taxon>
    </lineage>
</organism>
<dbReference type="Proteomes" id="UP000596661">
    <property type="component" value="Chromosome 4"/>
</dbReference>
<keyword evidence="1" id="KW-0175">Coiled coil</keyword>
<evidence type="ECO:0000256" key="1">
    <source>
        <dbReference type="SAM" id="Coils"/>
    </source>
</evidence>
<dbReference type="Gramene" id="evm.model.04.513">
    <property type="protein sequence ID" value="cds.evm.model.04.513"/>
    <property type="gene ID" value="evm.TU.04.513"/>
</dbReference>
<keyword evidence="3" id="KW-1185">Reference proteome</keyword>
<evidence type="ECO:0000313" key="3">
    <source>
        <dbReference type="Proteomes" id="UP000596661"/>
    </source>
</evidence>
<dbReference type="EMBL" id="UZAU01000362">
    <property type="status" value="NOT_ANNOTATED_CDS"/>
    <property type="molecule type" value="Genomic_DNA"/>
</dbReference>
<reference evidence="2" key="2">
    <citation type="submission" date="2021-03" db="UniProtKB">
        <authorList>
            <consortium name="EnsemblPlants"/>
        </authorList>
    </citation>
    <scope>IDENTIFICATION</scope>
</reference>
<evidence type="ECO:0000313" key="2">
    <source>
        <dbReference type="EnsemblPlants" id="cds.evm.model.04.513"/>
    </source>
</evidence>
<sequence>MIKSLRQIHHKKYDDMGKTFISHDENFYDLEIINGGGDDKMWRGKEVCEMIEEHLRQQDELIRRNEKKRERMKELTSQIKRLMEENRALKACLATQNHLQSHHHHSHCSKSFFFGKLIGCTR</sequence>
<dbReference type="AlphaFoldDB" id="A0A803PHQ4"/>
<protein>
    <submittedName>
        <fullName evidence="2">Uncharacterized protein</fullName>
    </submittedName>
</protein>
<name>A0A803PHQ4_CANSA</name>
<feature type="coiled-coil region" evidence="1">
    <location>
        <begin position="51"/>
        <end position="92"/>
    </location>
</feature>